<dbReference type="GO" id="GO:0001522">
    <property type="term" value="P:pseudouridine synthesis"/>
    <property type="evidence" value="ECO:0007669"/>
    <property type="project" value="InterPro"/>
</dbReference>
<reference evidence="2" key="2">
    <citation type="submission" date="2024-10" db="UniProtKB">
        <authorList>
            <consortium name="EnsemblProtists"/>
        </authorList>
    </citation>
    <scope>IDENTIFICATION</scope>
</reference>
<dbReference type="RefSeq" id="XP_005779085.1">
    <property type="nucleotide sequence ID" value="XM_005779028.1"/>
</dbReference>
<feature type="domain" description="Pseudouridine synthase RsuA/RluA-like" evidence="1">
    <location>
        <begin position="135"/>
        <end position="324"/>
    </location>
</feature>
<name>A0A0D3JT21_EMIH1</name>
<dbReference type="InterPro" id="IPR020103">
    <property type="entry name" value="PsdUridine_synth_cat_dom_sf"/>
</dbReference>
<dbReference type="KEGG" id="ehx:EMIHUDRAFT_115056"/>
<dbReference type="PaxDb" id="2903-EOD26656"/>
<sequence length="442" mass="46285">MSTLVADADPAAVQSVTTAGIRVVAPRWVGVSLPIGRKLFSGGKLPQGEVDVTIGRGLLLLGSFEDARGADAGVHRRTALPSYQWWIHQLESGRLPGVAASDKVGPDTVLVGRFHYHEQSIAAQPPLEIVFEDEHFVVVNKPAGVDVLANPDAGRVANSLTGLLAEHFCAGGGGAASPLPPLPKPAHRLDAPVSGLVCCGRTSADVRRLQRHIAARRVEKRYLARVRCVGGRAAFPPLPLTIDAPLAFDSGRCFELMSGEARCLGAVVGKGEGKEATTVVEECWGWVASGGGGGRKGGGGDETAVVVLRIVTGRKHQIRCHLQHAGLPIANDTRYGGAEVHAPPSAFGLPVPPPALARLLRAGFVAGCEACAFARDLLAAAAEGGEAVGGPRVCGAIWLHSWRYAFPELGLRTATALSVTSMALGELPRAELLREPTDNPER</sequence>
<dbReference type="InterPro" id="IPR006145">
    <property type="entry name" value="PsdUridine_synth_RsuA/RluA"/>
</dbReference>
<accession>A0A0D3JT21</accession>
<protein>
    <recommendedName>
        <fullName evidence="1">Pseudouridine synthase RsuA/RluA-like domain-containing protein</fullName>
    </recommendedName>
</protein>
<keyword evidence="3" id="KW-1185">Reference proteome</keyword>
<organism evidence="2 3">
    <name type="scientific">Emiliania huxleyi (strain CCMP1516)</name>
    <dbReference type="NCBI Taxonomy" id="280463"/>
    <lineage>
        <taxon>Eukaryota</taxon>
        <taxon>Haptista</taxon>
        <taxon>Haptophyta</taxon>
        <taxon>Prymnesiophyceae</taxon>
        <taxon>Isochrysidales</taxon>
        <taxon>Noelaerhabdaceae</taxon>
        <taxon>Emiliania</taxon>
    </lineage>
</organism>
<dbReference type="Gene3D" id="3.30.2350.10">
    <property type="entry name" value="Pseudouridine synthase"/>
    <property type="match status" value="1"/>
</dbReference>
<dbReference type="AlphaFoldDB" id="A0A0D3JT21"/>
<dbReference type="Pfam" id="PF00849">
    <property type="entry name" value="PseudoU_synth_2"/>
    <property type="match status" value="1"/>
</dbReference>
<evidence type="ECO:0000259" key="1">
    <source>
        <dbReference type="Pfam" id="PF00849"/>
    </source>
</evidence>
<dbReference type="Proteomes" id="UP000013827">
    <property type="component" value="Unassembled WGS sequence"/>
</dbReference>
<reference evidence="3" key="1">
    <citation type="journal article" date="2013" name="Nature">
        <title>Pan genome of the phytoplankton Emiliania underpins its global distribution.</title>
        <authorList>
            <person name="Read B.A."/>
            <person name="Kegel J."/>
            <person name="Klute M.J."/>
            <person name="Kuo A."/>
            <person name="Lefebvre S.C."/>
            <person name="Maumus F."/>
            <person name="Mayer C."/>
            <person name="Miller J."/>
            <person name="Monier A."/>
            <person name="Salamov A."/>
            <person name="Young J."/>
            <person name="Aguilar M."/>
            <person name="Claverie J.M."/>
            <person name="Frickenhaus S."/>
            <person name="Gonzalez K."/>
            <person name="Herman E.K."/>
            <person name="Lin Y.C."/>
            <person name="Napier J."/>
            <person name="Ogata H."/>
            <person name="Sarno A.F."/>
            <person name="Shmutz J."/>
            <person name="Schroeder D."/>
            <person name="de Vargas C."/>
            <person name="Verret F."/>
            <person name="von Dassow P."/>
            <person name="Valentin K."/>
            <person name="Van de Peer Y."/>
            <person name="Wheeler G."/>
            <person name="Dacks J.B."/>
            <person name="Delwiche C.F."/>
            <person name="Dyhrman S.T."/>
            <person name="Glockner G."/>
            <person name="John U."/>
            <person name="Richards T."/>
            <person name="Worden A.Z."/>
            <person name="Zhang X."/>
            <person name="Grigoriev I.V."/>
            <person name="Allen A.E."/>
            <person name="Bidle K."/>
            <person name="Borodovsky M."/>
            <person name="Bowler C."/>
            <person name="Brownlee C."/>
            <person name="Cock J.M."/>
            <person name="Elias M."/>
            <person name="Gladyshev V.N."/>
            <person name="Groth M."/>
            <person name="Guda C."/>
            <person name="Hadaegh A."/>
            <person name="Iglesias-Rodriguez M.D."/>
            <person name="Jenkins J."/>
            <person name="Jones B.M."/>
            <person name="Lawson T."/>
            <person name="Leese F."/>
            <person name="Lindquist E."/>
            <person name="Lobanov A."/>
            <person name="Lomsadze A."/>
            <person name="Malik S.B."/>
            <person name="Marsh M.E."/>
            <person name="Mackinder L."/>
            <person name="Mock T."/>
            <person name="Mueller-Roeber B."/>
            <person name="Pagarete A."/>
            <person name="Parker M."/>
            <person name="Probert I."/>
            <person name="Quesneville H."/>
            <person name="Raines C."/>
            <person name="Rensing S.A."/>
            <person name="Riano-Pachon D.M."/>
            <person name="Richier S."/>
            <person name="Rokitta S."/>
            <person name="Shiraiwa Y."/>
            <person name="Soanes D.M."/>
            <person name="van der Giezen M."/>
            <person name="Wahlund T.M."/>
            <person name="Williams B."/>
            <person name="Wilson W."/>
            <person name="Wolfe G."/>
            <person name="Wurch L.L."/>
        </authorList>
    </citation>
    <scope>NUCLEOTIDE SEQUENCE</scope>
</reference>
<dbReference type="GO" id="GO:0003723">
    <property type="term" value="F:RNA binding"/>
    <property type="evidence" value="ECO:0007669"/>
    <property type="project" value="InterPro"/>
</dbReference>
<dbReference type="EnsemblProtists" id="EOD26656">
    <property type="protein sequence ID" value="EOD26656"/>
    <property type="gene ID" value="EMIHUDRAFT_115056"/>
</dbReference>
<dbReference type="PANTHER" id="PTHR21600">
    <property type="entry name" value="MITOCHONDRIAL RNA PSEUDOURIDINE SYNTHASE"/>
    <property type="match status" value="1"/>
</dbReference>
<evidence type="ECO:0000313" key="3">
    <source>
        <dbReference type="Proteomes" id="UP000013827"/>
    </source>
</evidence>
<dbReference type="SUPFAM" id="SSF55120">
    <property type="entry name" value="Pseudouridine synthase"/>
    <property type="match status" value="1"/>
</dbReference>
<proteinExistence type="predicted"/>
<dbReference type="InterPro" id="IPR050188">
    <property type="entry name" value="RluA_PseudoU_synthase"/>
</dbReference>
<dbReference type="eggNOG" id="KOG1919">
    <property type="taxonomic scope" value="Eukaryota"/>
</dbReference>
<dbReference type="STRING" id="2903.R1EUK3"/>
<dbReference type="GeneID" id="17272201"/>
<evidence type="ECO:0000313" key="2">
    <source>
        <dbReference type="EnsemblProtists" id="EOD26656"/>
    </source>
</evidence>
<dbReference type="GO" id="GO:0009982">
    <property type="term" value="F:pseudouridine synthase activity"/>
    <property type="evidence" value="ECO:0007669"/>
    <property type="project" value="InterPro"/>
</dbReference>
<dbReference type="HOGENOM" id="CLU_050456_0_0_1"/>